<gene>
    <name evidence="2" type="ORF">ARMSODRAFT_1091312</name>
</gene>
<dbReference type="Proteomes" id="UP000218334">
    <property type="component" value="Unassembled WGS sequence"/>
</dbReference>
<proteinExistence type="predicted"/>
<feature type="region of interest" description="Disordered" evidence="1">
    <location>
        <begin position="136"/>
        <end position="164"/>
    </location>
</feature>
<sequence>MKTGPWYPKVGGQIKTHQENQKMHPRCNSECRASYEKNLSSGRDPTESEWIRWFPILSANDCVYDALLRKIRPDLTSYGAPLGAPIVPVTDFPPHPLPYVPTSTWDRPSPFLRNMWDSTAPPPEYPWPEKPAYIQRTTLPPSAPGLVRGSHSATEDAVSGEEHD</sequence>
<accession>A0A2H3AKB0</accession>
<organism evidence="2 3">
    <name type="scientific">Armillaria solidipes</name>
    <dbReference type="NCBI Taxonomy" id="1076256"/>
    <lineage>
        <taxon>Eukaryota</taxon>
        <taxon>Fungi</taxon>
        <taxon>Dikarya</taxon>
        <taxon>Basidiomycota</taxon>
        <taxon>Agaricomycotina</taxon>
        <taxon>Agaricomycetes</taxon>
        <taxon>Agaricomycetidae</taxon>
        <taxon>Agaricales</taxon>
        <taxon>Marasmiineae</taxon>
        <taxon>Physalacriaceae</taxon>
        <taxon>Armillaria</taxon>
    </lineage>
</organism>
<evidence type="ECO:0000313" key="2">
    <source>
        <dbReference type="EMBL" id="PBK58210.1"/>
    </source>
</evidence>
<reference evidence="3" key="1">
    <citation type="journal article" date="2017" name="Nat. Ecol. Evol.">
        <title>Genome expansion and lineage-specific genetic innovations in the forest pathogenic fungi Armillaria.</title>
        <authorList>
            <person name="Sipos G."/>
            <person name="Prasanna A.N."/>
            <person name="Walter M.C."/>
            <person name="O'Connor E."/>
            <person name="Balint B."/>
            <person name="Krizsan K."/>
            <person name="Kiss B."/>
            <person name="Hess J."/>
            <person name="Varga T."/>
            <person name="Slot J."/>
            <person name="Riley R."/>
            <person name="Boka B."/>
            <person name="Rigling D."/>
            <person name="Barry K."/>
            <person name="Lee J."/>
            <person name="Mihaltcheva S."/>
            <person name="LaButti K."/>
            <person name="Lipzen A."/>
            <person name="Waldron R."/>
            <person name="Moloney N.M."/>
            <person name="Sperisen C."/>
            <person name="Kredics L."/>
            <person name="Vagvoelgyi C."/>
            <person name="Patrignani A."/>
            <person name="Fitzpatrick D."/>
            <person name="Nagy I."/>
            <person name="Doyle S."/>
            <person name="Anderson J.B."/>
            <person name="Grigoriev I.V."/>
            <person name="Gueldener U."/>
            <person name="Muensterkoetter M."/>
            <person name="Nagy L.G."/>
        </authorList>
    </citation>
    <scope>NUCLEOTIDE SEQUENCE [LARGE SCALE GENOMIC DNA]</scope>
    <source>
        <strain evidence="3">28-4</strain>
    </source>
</reference>
<dbReference type="EMBL" id="KZ293575">
    <property type="protein sequence ID" value="PBK58210.1"/>
    <property type="molecule type" value="Genomic_DNA"/>
</dbReference>
<evidence type="ECO:0000256" key="1">
    <source>
        <dbReference type="SAM" id="MobiDB-lite"/>
    </source>
</evidence>
<evidence type="ECO:0000313" key="3">
    <source>
        <dbReference type="Proteomes" id="UP000218334"/>
    </source>
</evidence>
<name>A0A2H3AKB0_9AGAR</name>
<dbReference type="AlphaFoldDB" id="A0A2H3AKB0"/>
<protein>
    <submittedName>
        <fullName evidence="2">Uncharacterized protein</fullName>
    </submittedName>
</protein>
<keyword evidence="3" id="KW-1185">Reference proteome</keyword>